<sequence length="159" mass="18676">MTTLLITISLLLHAFTFLWILTLMRQQSHHSKEDYDHLKSEIEDLLVSYTIEMKEENEQLLKRINEYKDSTANEAKLVSPSSVTKQKHETIEQFEEETDKYKAYHPPIPNLEEEDEDMYQQSDTTKVIILSKQGLSPEQIAKKLNLGKGEVELMLKFYR</sequence>
<evidence type="ECO:0008006" key="5">
    <source>
        <dbReference type="Google" id="ProtNLM"/>
    </source>
</evidence>
<dbReference type="RefSeq" id="WP_034629598.1">
    <property type="nucleotide sequence ID" value="NZ_JRJU01000015.1"/>
</dbReference>
<evidence type="ECO:0000256" key="1">
    <source>
        <dbReference type="SAM" id="Coils"/>
    </source>
</evidence>
<evidence type="ECO:0000256" key="2">
    <source>
        <dbReference type="SAM" id="Phobius"/>
    </source>
</evidence>
<keyword evidence="2" id="KW-0812">Transmembrane</keyword>
<name>A0A0B0IB14_9BACI</name>
<gene>
    <name evidence="3" type="ORF">LQ50_13005</name>
</gene>
<keyword evidence="1" id="KW-0175">Coiled coil</keyword>
<dbReference type="InterPro" id="IPR046118">
    <property type="entry name" value="DUF6115"/>
</dbReference>
<keyword evidence="4" id="KW-1185">Reference proteome</keyword>
<evidence type="ECO:0000313" key="3">
    <source>
        <dbReference type="EMBL" id="KHF39753.1"/>
    </source>
</evidence>
<dbReference type="STRING" id="333138.LQ50_13005"/>
<feature type="coiled-coil region" evidence="1">
    <location>
        <begin position="39"/>
        <end position="70"/>
    </location>
</feature>
<comment type="caution">
    <text evidence="3">The sequence shown here is derived from an EMBL/GenBank/DDBJ whole genome shotgun (WGS) entry which is preliminary data.</text>
</comment>
<evidence type="ECO:0000313" key="4">
    <source>
        <dbReference type="Proteomes" id="UP000030832"/>
    </source>
</evidence>
<dbReference type="Proteomes" id="UP000030832">
    <property type="component" value="Unassembled WGS sequence"/>
</dbReference>
<proteinExistence type="predicted"/>
<protein>
    <recommendedName>
        <fullName evidence="5">Swarming motility protein SwrB</fullName>
    </recommendedName>
</protein>
<dbReference type="OrthoDB" id="1708317at2"/>
<reference evidence="3 4" key="1">
    <citation type="submission" date="2014-09" db="EMBL/GenBank/DDBJ databases">
        <title>Genome sequencing and annotation of Bacillus Okhensis strain Kh10-101T.</title>
        <authorList>
            <person name="Prakash J.S."/>
        </authorList>
    </citation>
    <scope>NUCLEOTIDE SEQUENCE [LARGE SCALE GENOMIC DNA]</scope>
    <source>
        <strain evidence="4">Kh10-101T</strain>
    </source>
</reference>
<feature type="transmembrane region" description="Helical" evidence="2">
    <location>
        <begin position="6"/>
        <end position="24"/>
    </location>
</feature>
<accession>A0A0B0IB14</accession>
<keyword evidence="2" id="KW-1133">Transmembrane helix</keyword>
<dbReference type="eggNOG" id="ENOG5032ZAF">
    <property type="taxonomic scope" value="Bacteria"/>
</dbReference>
<dbReference type="EMBL" id="JRJU01000015">
    <property type="protein sequence ID" value="KHF39753.1"/>
    <property type="molecule type" value="Genomic_DNA"/>
</dbReference>
<dbReference type="Pfam" id="PF19610">
    <property type="entry name" value="DUF6115"/>
    <property type="match status" value="1"/>
</dbReference>
<organism evidence="3 4">
    <name type="scientific">Halalkalibacter okhensis</name>
    <dbReference type="NCBI Taxonomy" id="333138"/>
    <lineage>
        <taxon>Bacteria</taxon>
        <taxon>Bacillati</taxon>
        <taxon>Bacillota</taxon>
        <taxon>Bacilli</taxon>
        <taxon>Bacillales</taxon>
        <taxon>Bacillaceae</taxon>
        <taxon>Halalkalibacter</taxon>
    </lineage>
</organism>
<keyword evidence="2" id="KW-0472">Membrane</keyword>
<dbReference type="AlphaFoldDB" id="A0A0B0IB14"/>